<dbReference type="InterPro" id="IPR050373">
    <property type="entry name" value="Fibrinogen_C-term_domain"/>
</dbReference>
<dbReference type="PROSITE" id="PS51406">
    <property type="entry name" value="FIBRINOGEN_C_2"/>
    <property type="match status" value="1"/>
</dbReference>
<evidence type="ECO:0000313" key="5">
    <source>
        <dbReference type="Proteomes" id="UP001652621"/>
    </source>
</evidence>
<dbReference type="KEGG" id="mde:101895141"/>
<name>A0A1I8NFH8_MUSDO</name>
<dbReference type="InterPro" id="IPR002181">
    <property type="entry name" value="Fibrinogen_a/b/g_C_dom"/>
</dbReference>
<evidence type="ECO:0000256" key="2">
    <source>
        <dbReference type="SAM" id="SignalP"/>
    </source>
</evidence>
<dbReference type="GO" id="GO:0005615">
    <property type="term" value="C:extracellular space"/>
    <property type="evidence" value="ECO:0007669"/>
    <property type="project" value="TreeGrafter"/>
</dbReference>
<dbReference type="InterPro" id="IPR014716">
    <property type="entry name" value="Fibrinogen_a/b/g_C_1"/>
</dbReference>
<dbReference type="VEuPathDB" id="VectorBase:MDOMA2_003866"/>
<dbReference type="SMART" id="SM00186">
    <property type="entry name" value="FBG"/>
    <property type="match status" value="1"/>
</dbReference>
<dbReference type="PROSITE" id="PS00514">
    <property type="entry name" value="FIBRINOGEN_C_1"/>
    <property type="match status" value="1"/>
</dbReference>
<keyword evidence="2" id="KW-0732">Signal</keyword>
<reference evidence="6" key="2">
    <citation type="submission" date="2025-04" db="UniProtKB">
        <authorList>
            <consortium name="RefSeq"/>
        </authorList>
    </citation>
    <scope>IDENTIFICATION</scope>
    <source>
        <strain evidence="6">Aabys</strain>
    </source>
</reference>
<dbReference type="CDD" id="cd00087">
    <property type="entry name" value="FReD"/>
    <property type="match status" value="1"/>
</dbReference>
<gene>
    <name evidence="4" type="primary">101895141</name>
    <name evidence="6" type="synonym">LOC101895141</name>
</gene>
<dbReference type="InterPro" id="IPR020837">
    <property type="entry name" value="Fibrinogen_CS"/>
</dbReference>
<dbReference type="AlphaFoldDB" id="A0A1I8NFH8"/>
<dbReference type="STRING" id="7370.A0A1I8NFH8"/>
<feature type="domain" description="Fibrinogen C-terminal" evidence="3">
    <location>
        <begin position="63"/>
        <end position="277"/>
    </location>
</feature>
<dbReference type="OrthoDB" id="6145874at2759"/>
<dbReference type="VEuPathDB" id="VectorBase:MDOA014639"/>
<organism evidence="4">
    <name type="scientific">Musca domestica</name>
    <name type="common">House fly</name>
    <dbReference type="NCBI Taxonomy" id="7370"/>
    <lineage>
        <taxon>Eukaryota</taxon>
        <taxon>Metazoa</taxon>
        <taxon>Ecdysozoa</taxon>
        <taxon>Arthropoda</taxon>
        <taxon>Hexapoda</taxon>
        <taxon>Insecta</taxon>
        <taxon>Pterygota</taxon>
        <taxon>Neoptera</taxon>
        <taxon>Endopterygota</taxon>
        <taxon>Diptera</taxon>
        <taxon>Brachycera</taxon>
        <taxon>Muscomorpha</taxon>
        <taxon>Muscoidea</taxon>
        <taxon>Muscidae</taxon>
        <taxon>Musca</taxon>
    </lineage>
</organism>
<sequence length="277" mass="31796">MAIKPAGLIFIWILLSFRSHGIHMVEITSVAQLDRNESVLIFDIHGKLNELEKTVLSSHNKLLETQTNLTNCLNGNPQLNGLLEKLHKLEVGLKEIRANTKKPGDIVIQRRIDGSEDFFRPWADYKKGFGNSSGEFFIGLDKLNKLTNSRPYELLILMEDWENDSRFARYDQFIIGNEAEKYVLKELGKYSGSAGDALGYSLGQKFTTKDQDNDVWNKNCAVEFTGAWWYKDCHRSNLNGRYIKGGNTTVFAQGVDWYPWKGHYYSLKFVEMILRPT</sequence>
<dbReference type="InterPro" id="IPR036056">
    <property type="entry name" value="Fibrinogen-like_C"/>
</dbReference>
<dbReference type="Pfam" id="PF00147">
    <property type="entry name" value="Fibrinogen_C"/>
    <property type="match status" value="1"/>
</dbReference>
<dbReference type="GeneID" id="101895141"/>
<evidence type="ECO:0000259" key="3">
    <source>
        <dbReference type="PROSITE" id="PS51406"/>
    </source>
</evidence>
<proteinExistence type="predicted"/>
<keyword evidence="1" id="KW-1015">Disulfide bond</keyword>
<evidence type="ECO:0000256" key="1">
    <source>
        <dbReference type="ARBA" id="ARBA00023157"/>
    </source>
</evidence>
<feature type="chain" id="PRO_5044561617" evidence="2">
    <location>
        <begin position="22"/>
        <end position="277"/>
    </location>
</feature>
<dbReference type="Proteomes" id="UP001652621">
    <property type="component" value="Unplaced"/>
</dbReference>
<dbReference type="Gene3D" id="3.90.215.10">
    <property type="entry name" value="Gamma Fibrinogen, chain A, domain 1"/>
    <property type="match status" value="1"/>
</dbReference>
<dbReference type="PANTHER" id="PTHR19143">
    <property type="entry name" value="FIBRINOGEN/TENASCIN/ANGIOPOEITIN"/>
    <property type="match status" value="1"/>
</dbReference>
<dbReference type="eggNOG" id="KOG2579">
    <property type="taxonomic scope" value="Eukaryota"/>
</dbReference>
<dbReference type="EnsemblMetazoa" id="MDOA014639-RA">
    <property type="protein sequence ID" value="MDOA014639-PA"/>
    <property type="gene ID" value="MDOA014639"/>
</dbReference>
<reference evidence="4" key="1">
    <citation type="submission" date="2020-05" db="UniProtKB">
        <authorList>
            <consortium name="EnsemblMetazoa"/>
        </authorList>
    </citation>
    <scope>IDENTIFICATION</scope>
    <source>
        <strain evidence="4">Aabys</strain>
    </source>
</reference>
<feature type="signal peptide" evidence="2">
    <location>
        <begin position="1"/>
        <end position="21"/>
    </location>
</feature>
<dbReference type="RefSeq" id="XP_005183053.1">
    <property type="nucleotide sequence ID" value="XM_005182996.3"/>
</dbReference>
<protein>
    <submittedName>
        <fullName evidence="6">Ryncolin-4</fullName>
    </submittedName>
</protein>
<accession>A0A1I8NFH8</accession>
<keyword evidence="5" id="KW-1185">Reference proteome</keyword>
<evidence type="ECO:0000313" key="6">
    <source>
        <dbReference type="RefSeq" id="XP_005183053.1"/>
    </source>
</evidence>
<dbReference type="SUPFAM" id="SSF56496">
    <property type="entry name" value="Fibrinogen C-terminal domain-like"/>
    <property type="match status" value="1"/>
</dbReference>
<dbReference type="PANTHER" id="PTHR19143:SF327">
    <property type="entry name" value="FI21813P1-RELATED"/>
    <property type="match status" value="1"/>
</dbReference>
<evidence type="ECO:0000313" key="4">
    <source>
        <dbReference type="EnsemblMetazoa" id="MDOA014639-PA"/>
    </source>
</evidence>